<dbReference type="GO" id="GO:0003676">
    <property type="term" value="F:nucleic acid binding"/>
    <property type="evidence" value="ECO:0007669"/>
    <property type="project" value="InterPro"/>
</dbReference>
<dbReference type="InterPro" id="IPR012337">
    <property type="entry name" value="RNaseH-like_sf"/>
</dbReference>
<sequence length="185" mass="20284">MKLIERQRWQMALSFAGNDRSLQLLLYDHLLTAGEIQWASRLAQLLDIPDFEAQVAEMIEQRSSLRAHGLSHSATAASLNGCLTLELESEAISFCDTEDSLRCAMKHICSDTPSDFANTSGSSNDSSYTSFRAHQIIGLDVEWKPTSSKIATSTGTTTTTAMASILQISSSSRVFVIDLLALHVR</sequence>
<proteinExistence type="predicted"/>
<evidence type="ECO:0000313" key="2">
    <source>
        <dbReference type="Proteomes" id="UP001165083"/>
    </source>
</evidence>
<dbReference type="PANTHER" id="PTHR47765">
    <property type="entry name" value="3'-5' EXONUCLEASE DOMAIN-CONTAINING PROTEIN"/>
    <property type="match status" value="1"/>
</dbReference>
<dbReference type="InterPro" id="IPR052408">
    <property type="entry name" value="Exonuclease_MUT-7-like"/>
</dbReference>
<comment type="caution">
    <text evidence="1">The sequence shown here is derived from an EMBL/GenBank/DDBJ whole genome shotgun (WGS) entry which is preliminary data.</text>
</comment>
<dbReference type="Gene3D" id="3.30.420.10">
    <property type="entry name" value="Ribonuclease H-like superfamily/Ribonuclease H"/>
    <property type="match status" value="1"/>
</dbReference>
<dbReference type="SUPFAM" id="SSF53098">
    <property type="entry name" value="Ribonuclease H-like"/>
    <property type="match status" value="1"/>
</dbReference>
<gene>
    <name evidence="1" type="ORF">Plil01_000385100</name>
</gene>
<dbReference type="Proteomes" id="UP001165083">
    <property type="component" value="Unassembled WGS sequence"/>
</dbReference>
<dbReference type="AlphaFoldDB" id="A0A9W6TIF3"/>
<dbReference type="PANTHER" id="PTHR47765:SF2">
    <property type="entry name" value="EXONUCLEASE MUT-7 HOMOLOG"/>
    <property type="match status" value="1"/>
</dbReference>
<name>A0A9W6TIF3_9STRA</name>
<protein>
    <submittedName>
        <fullName evidence="1">Unnamed protein product</fullName>
    </submittedName>
</protein>
<dbReference type="OrthoDB" id="10499310at2759"/>
<accession>A0A9W6TIF3</accession>
<dbReference type="EMBL" id="BSXW01000153">
    <property type="protein sequence ID" value="GMF13373.1"/>
    <property type="molecule type" value="Genomic_DNA"/>
</dbReference>
<keyword evidence="2" id="KW-1185">Reference proteome</keyword>
<organism evidence="1 2">
    <name type="scientific">Phytophthora lilii</name>
    <dbReference type="NCBI Taxonomy" id="2077276"/>
    <lineage>
        <taxon>Eukaryota</taxon>
        <taxon>Sar</taxon>
        <taxon>Stramenopiles</taxon>
        <taxon>Oomycota</taxon>
        <taxon>Peronosporomycetes</taxon>
        <taxon>Peronosporales</taxon>
        <taxon>Peronosporaceae</taxon>
        <taxon>Phytophthora</taxon>
    </lineage>
</organism>
<reference evidence="1" key="1">
    <citation type="submission" date="2023-04" db="EMBL/GenBank/DDBJ databases">
        <title>Phytophthora lilii NBRC 32176.</title>
        <authorList>
            <person name="Ichikawa N."/>
            <person name="Sato H."/>
            <person name="Tonouchi N."/>
        </authorList>
    </citation>
    <scope>NUCLEOTIDE SEQUENCE</scope>
    <source>
        <strain evidence="1">NBRC 32176</strain>
    </source>
</reference>
<evidence type="ECO:0000313" key="1">
    <source>
        <dbReference type="EMBL" id="GMF13373.1"/>
    </source>
</evidence>
<dbReference type="InterPro" id="IPR036397">
    <property type="entry name" value="RNaseH_sf"/>
</dbReference>